<organism evidence="3 4">
    <name type="scientific">Cynara cardunculus var. scolymus</name>
    <name type="common">Globe artichoke</name>
    <name type="synonym">Cynara scolymus</name>
    <dbReference type="NCBI Taxonomy" id="59895"/>
    <lineage>
        <taxon>Eukaryota</taxon>
        <taxon>Viridiplantae</taxon>
        <taxon>Streptophyta</taxon>
        <taxon>Embryophyta</taxon>
        <taxon>Tracheophyta</taxon>
        <taxon>Spermatophyta</taxon>
        <taxon>Magnoliopsida</taxon>
        <taxon>eudicotyledons</taxon>
        <taxon>Gunneridae</taxon>
        <taxon>Pentapetalae</taxon>
        <taxon>asterids</taxon>
        <taxon>campanulids</taxon>
        <taxon>Asterales</taxon>
        <taxon>Asteraceae</taxon>
        <taxon>Carduoideae</taxon>
        <taxon>Cardueae</taxon>
        <taxon>Carduinae</taxon>
        <taxon>Cynara</taxon>
    </lineage>
</organism>
<feature type="transmembrane region" description="Helical" evidence="2">
    <location>
        <begin position="74"/>
        <end position="96"/>
    </location>
</feature>
<accession>A0A103XST8</accession>
<dbReference type="OMA" id="HMENENL"/>
<dbReference type="PANTHER" id="PTHR33985">
    <property type="entry name" value="OS02G0491300 PROTEIN-RELATED"/>
    <property type="match status" value="1"/>
</dbReference>
<evidence type="ECO:0000256" key="1">
    <source>
        <dbReference type="SAM" id="MobiDB-lite"/>
    </source>
</evidence>
<proteinExistence type="predicted"/>
<dbReference type="InterPro" id="IPR036378">
    <property type="entry name" value="FAS1_dom_sf"/>
</dbReference>
<sequence length="364" mass="40305">MEGGWRTTRPGITRAGSDQDWEMGGGGSRRNLIVKRAHMENENLTQVNIIFVLSRLRHIPSPLSTTYHRYSSMAVQLTVILLVALLMAIISFTVALPSETISDATDTLSNSGYYAMSLTLNLVSTSLLSNTSSVTVFTPPESIFADHGEPSVSLLQLHFSPLVFSLSGLRSLPSGTKVPTMSSDTYLMITTPPSSDHVSLNNVKKGYYVMASFLNLQLLGFMSQPSLTLFAPVDEVMIDYSDRFPDYPLIVFTAYVALINVTRSDANLKVNEVPITFPDMYYSDWLVIHGVQELLSFPKPADNLDNSDGDSFNTIHFSTAGNQPTVPDASSRTQFKLLEILSNKIRKERFDINVEIIENQSPVF</sequence>
<dbReference type="Gramene" id="KVH96225">
    <property type="protein sequence ID" value="KVH96225"/>
    <property type="gene ID" value="Ccrd_001693"/>
</dbReference>
<dbReference type="PANTHER" id="PTHR33985:SF17">
    <property type="entry name" value="FASCICLIN-LIKE ARABINOGALACTAN PROTEIN 20"/>
    <property type="match status" value="1"/>
</dbReference>
<protein>
    <submittedName>
        <fullName evidence="3">FAS1 domain-containing protein</fullName>
    </submittedName>
</protein>
<keyword evidence="2" id="KW-1133">Transmembrane helix</keyword>
<evidence type="ECO:0000313" key="3">
    <source>
        <dbReference type="EMBL" id="KVH96225.1"/>
    </source>
</evidence>
<name>A0A103XST8_CYNCS</name>
<gene>
    <name evidence="3" type="ORF">Ccrd_001693</name>
</gene>
<evidence type="ECO:0000256" key="2">
    <source>
        <dbReference type="SAM" id="Phobius"/>
    </source>
</evidence>
<dbReference type="InterPro" id="IPR052806">
    <property type="entry name" value="Fasciclin-like_AGP"/>
</dbReference>
<comment type="caution">
    <text evidence="3">The sequence shown here is derived from an EMBL/GenBank/DDBJ whole genome shotgun (WGS) entry which is preliminary data.</text>
</comment>
<dbReference type="AlphaFoldDB" id="A0A103XST8"/>
<keyword evidence="2" id="KW-0812">Transmembrane</keyword>
<keyword evidence="2" id="KW-0472">Membrane</keyword>
<dbReference type="EMBL" id="LEKV01004345">
    <property type="protein sequence ID" value="KVH96225.1"/>
    <property type="molecule type" value="Genomic_DNA"/>
</dbReference>
<keyword evidence="4" id="KW-1185">Reference proteome</keyword>
<dbReference type="Proteomes" id="UP000243975">
    <property type="component" value="Unassembled WGS sequence"/>
</dbReference>
<reference evidence="3 4" key="1">
    <citation type="journal article" date="2016" name="Sci. Rep.">
        <title>The genome sequence of the outbreeding globe artichoke constructed de novo incorporating a phase-aware low-pass sequencing strategy of F1 progeny.</title>
        <authorList>
            <person name="Scaglione D."/>
            <person name="Reyes-Chin-Wo S."/>
            <person name="Acquadro A."/>
            <person name="Froenicke L."/>
            <person name="Portis E."/>
            <person name="Beitel C."/>
            <person name="Tirone M."/>
            <person name="Mauro R."/>
            <person name="Lo Monaco A."/>
            <person name="Mauromicale G."/>
            <person name="Faccioli P."/>
            <person name="Cattivelli L."/>
            <person name="Rieseberg L."/>
            <person name="Michelmore R."/>
            <person name="Lanteri S."/>
        </authorList>
    </citation>
    <scope>NUCLEOTIDE SEQUENCE [LARGE SCALE GENOMIC DNA]</scope>
    <source>
        <strain evidence="3">2C</strain>
    </source>
</reference>
<evidence type="ECO:0000313" key="4">
    <source>
        <dbReference type="Proteomes" id="UP000243975"/>
    </source>
</evidence>
<feature type="region of interest" description="Disordered" evidence="1">
    <location>
        <begin position="1"/>
        <end position="24"/>
    </location>
</feature>
<dbReference type="SUPFAM" id="SSF82153">
    <property type="entry name" value="FAS1 domain"/>
    <property type="match status" value="1"/>
</dbReference>